<sequence>AELRRENSRLKNEVQNLENKILSLVGMITLKSSGGSEGKNILNEHLINLIISTKQQLNIVSPKIDRFYAIELKKLTQKGIPILIITNDRGGIPKDFQEIYDDLKATSGVNIINNPNVRYLLVFNSEEAIYSGGSLVKEELEKSILIITSIREAAKLRKIAEIFSSMLPSFMRGK</sequence>
<accession>X1B8R6</accession>
<gene>
    <name evidence="1" type="ORF">S01H4_44560</name>
</gene>
<protein>
    <submittedName>
        <fullName evidence="1">Uncharacterized protein</fullName>
    </submittedName>
</protein>
<evidence type="ECO:0000313" key="1">
    <source>
        <dbReference type="EMBL" id="GAG92174.1"/>
    </source>
</evidence>
<reference evidence="1" key="1">
    <citation type="journal article" date="2014" name="Front. Microbiol.">
        <title>High frequency of phylogenetically diverse reductive dehalogenase-homologous genes in deep subseafloor sedimentary metagenomes.</title>
        <authorList>
            <person name="Kawai M."/>
            <person name="Futagami T."/>
            <person name="Toyoda A."/>
            <person name="Takaki Y."/>
            <person name="Nishi S."/>
            <person name="Hori S."/>
            <person name="Arai W."/>
            <person name="Tsubouchi T."/>
            <person name="Morono Y."/>
            <person name="Uchiyama I."/>
            <person name="Ito T."/>
            <person name="Fujiyama A."/>
            <person name="Inagaki F."/>
            <person name="Takami H."/>
        </authorList>
    </citation>
    <scope>NUCLEOTIDE SEQUENCE</scope>
    <source>
        <strain evidence="1">Expedition CK06-06</strain>
    </source>
</reference>
<comment type="caution">
    <text evidence="1">The sequence shown here is derived from an EMBL/GenBank/DDBJ whole genome shotgun (WGS) entry which is preliminary data.</text>
</comment>
<organism evidence="1">
    <name type="scientific">marine sediment metagenome</name>
    <dbReference type="NCBI Taxonomy" id="412755"/>
    <lineage>
        <taxon>unclassified sequences</taxon>
        <taxon>metagenomes</taxon>
        <taxon>ecological metagenomes</taxon>
    </lineage>
</organism>
<feature type="non-terminal residue" evidence="1">
    <location>
        <position position="1"/>
    </location>
</feature>
<proteinExistence type="predicted"/>
<name>X1B8R6_9ZZZZ</name>
<dbReference type="AlphaFoldDB" id="X1B8R6"/>
<dbReference type="EMBL" id="BART01024717">
    <property type="protein sequence ID" value="GAG92174.1"/>
    <property type="molecule type" value="Genomic_DNA"/>
</dbReference>